<dbReference type="InParanoid" id="A0A517SIK1"/>
<dbReference type="RefSeq" id="WP_145032542.1">
    <property type="nucleotide sequence ID" value="NZ_CP036271.1"/>
</dbReference>
<dbReference type="InterPro" id="IPR041318">
    <property type="entry name" value="pEK499_p136"/>
</dbReference>
<dbReference type="KEGG" id="ccos:Pan44_39980"/>
<dbReference type="EMBL" id="CP036271">
    <property type="protein sequence ID" value="QDT55950.1"/>
    <property type="molecule type" value="Genomic_DNA"/>
</dbReference>
<dbReference type="OrthoDB" id="963661at2"/>
<proteinExistence type="predicted"/>
<evidence type="ECO:0000313" key="2">
    <source>
        <dbReference type="EMBL" id="QDT55950.1"/>
    </source>
</evidence>
<protein>
    <recommendedName>
        <fullName evidence="1">pEK499-p136 HEPN domain-containing protein</fullName>
    </recommendedName>
</protein>
<sequence length="155" mass="17791">MYYEDLVKDFAKRTQRNLAVIRERRAAGDEVYDVTQLINSMLGLLVLPKEHYYDRIPQTPLDELRDAGWPAPVVTGEMPEPKDLRKLMALLRNSIAHCNMTFTERGGRITGVEVWNTKNGKKDGERNWTALLSLQDLESITDRFTEVILSLPSKD</sequence>
<evidence type="ECO:0000313" key="3">
    <source>
        <dbReference type="Proteomes" id="UP000315700"/>
    </source>
</evidence>
<reference evidence="2 3" key="1">
    <citation type="submission" date="2019-02" db="EMBL/GenBank/DDBJ databases">
        <title>Deep-cultivation of Planctomycetes and their phenomic and genomic characterization uncovers novel biology.</title>
        <authorList>
            <person name="Wiegand S."/>
            <person name="Jogler M."/>
            <person name="Boedeker C."/>
            <person name="Pinto D."/>
            <person name="Vollmers J."/>
            <person name="Rivas-Marin E."/>
            <person name="Kohn T."/>
            <person name="Peeters S.H."/>
            <person name="Heuer A."/>
            <person name="Rast P."/>
            <person name="Oberbeckmann S."/>
            <person name="Bunk B."/>
            <person name="Jeske O."/>
            <person name="Meyerdierks A."/>
            <person name="Storesund J.E."/>
            <person name="Kallscheuer N."/>
            <person name="Luecker S."/>
            <person name="Lage O.M."/>
            <person name="Pohl T."/>
            <person name="Merkel B.J."/>
            <person name="Hornburger P."/>
            <person name="Mueller R.-W."/>
            <person name="Bruemmer F."/>
            <person name="Labrenz M."/>
            <person name="Spormann A.M."/>
            <person name="Op den Camp H."/>
            <person name="Overmann J."/>
            <person name="Amann R."/>
            <person name="Jetten M.S.M."/>
            <person name="Mascher T."/>
            <person name="Medema M.H."/>
            <person name="Devos D.P."/>
            <person name="Kaster A.-K."/>
            <person name="Ovreas L."/>
            <person name="Rohde M."/>
            <person name="Galperin M.Y."/>
            <person name="Jogler C."/>
        </authorList>
    </citation>
    <scope>NUCLEOTIDE SEQUENCE [LARGE SCALE GENOMIC DNA]</scope>
    <source>
        <strain evidence="2 3">Pan44</strain>
    </source>
</reference>
<organism evidence="2 3">
    <name type="scientific">Caulifigura coniformis</name>
    <dbReference type="NCBI Taxonomy" id="2527983"/>
    <lineage>
        <taxon>Bacteria</taxon>
        <taxon>Pseudomonadati</taxon>
        <taxon>Planctomycetota</taxon>
        <taxon>Planctomycetia</taxon>
        <taxon>Planctomycetales</taxon>
        <taxon>Planctomycetaceae</taxon>
        <taxon>Caulifigura</taxon>
    </lineage>
</organism>
<gene>
    <name evidence="2" type="ORF">Pan44_39980</name>
</gene>
<dbReference type="Proteomes" id="UP000315700">
    <property type="component" value="Chromosome"/>
</dbReference>
<feature type="domain" description="pEK499-p136 HEPN" evidence="1">
    <location>
        <begin position="2"/>
        <end position="140"/>
    </location>
</feature>
<accession>A0A517SIK1</accession>
<keyword evidence="3" id="KW-1185">Reference proteome</keyword>
<dbReference type="Pfam" id="PF18736">
    <property type="entry name" value="pEK499_p136"/>
    <property type="match status" value="1"/>
</dbReference>
<evidence type="ECO:0000259" key="1">
    <source>
        <dbReference type="Pfam" id="PF18736"/>
    </source>
</evidence>
<name>A0A517SIK1_9PLAN</name>
<dbReference type="AlphaFoldDB" id="A0A517SIK1"/>